<dbReference type="RefSeq" id="WP_301142135.1">
    <property type="nucleotide sequence ID" value="NZ_JAUHQA010000001.1"/>
</dbReference>
<keyword evidence="1" id="KW-1133">Transmembrane helix</keyword>
<name>A0ABT8GGY7_9MICO</name>
<accession>A0ABT8GGY7</accession>
<feature type="transmembrane region" description="Helical" evidence="1">
    <location>
        <begin position="187"/>
        <end position="205"/>
    </location>
</feature>
<feature type="transmembrane region" description="Helical" evidence="1">
    <location>
        <begin position="164"/>
        <end position="181"/>
    </location>
</feature>
<comment type="caution">
    <text evidence="2">The sequence shown here is derived from an EMBL/GenBank/DDBJ whole genome shotgun (WGS) entry which is preliminary data.</text>
</comment>
<feature type="transmembrane region" description="Helical" evidence="1">
    <location>
        <begin position="139"/>
        <end position="157"/>
    </location>
</feature>
<dbReference type="Proteomes" id="UP001172708">
    <property type="component" value="Unassembled WGS sequence"/>
</dbReference>
<keyword evidence="3" id="KW-1185">Reference proteome</keyword>
<feature type="transmembrane region" description="Helical" evidence="1">
    <location>
        <begin position="28"/>
        <end position="46"/>
    </location>
</feature>
<feature type="transmembrane region" description="Helical" evidence="1">
    <location>
        <begin position="217"/>
        <end position="238"/>
    </location>
</feature>
<keyword evidence="1" id="KW-0812">Transmembrane</keyword>
<evidence type="ECO:0000256" key="1">
    <source>
        <dbReference type="SAM" id="Phobius"/>
    </source>
</evidence>
<gene>
    <name evidence="2" type="ORF">QQX02_07070</name>
</gene>
<sequence>MNPTTRATITAVAASVIAATGYLGTRYLAMGALAVMIAAAIGWPVLTRVSRPWVSTGIIAVGGTVALVAVLLGRNEPYLRYMVVAVAAIVIASLLAEVAYPSSPGRAVTSVAATASGGAVAASGAAWVASNRTPGAEELVVLGAATLAVAAIASVLTHHATVNTVSALVLGTGAGFGMGYVFESIPWYGGILVGIASGASVVLLAELYRREPRPRNPWAGIASGVTPVLVAGVLVYLGGRLLVG</sequence>
<keyword evidence="1" id="KW-0472">Membrane</keyword>
<reference evidence="2" key="1">
    <citation type="submission" date="2023-06" db="EMBL/GenBank/DDBJ databases">
        <title>Egi l300058.</title>
        <authorList>
            <person name="Gao L."/>
            <person name="Fang B.-Z."/>
            <person name="Li W.-J."/>
        </authorList>
    </citation>
    <scope>NUCLEOTIDE SEQUENCE</scope>
    <source>
        <strain evidence="2">EGI L300058</strain>
    </source>
</reference>
<feature type="transmembrane region" description="Helical" evidence="1">
    <location>
        <begin position="78"/>
        <end position="100"/>
    </location>
</feature>
<protein>
    <submittedName>
        <fullName evidence="2">Uncharacterized protein</fullName>
    </submittedName>
</protein>
<evidence type="ECO:0000313" key="2">
    <source>
        <dbReference type="EMBL" id="MDN4480682.1"/>
    </source>
</evidence>
<evidence type="ECO:0000313" key="3">
    <source>
        <dbReference type="Proteomes" id="UP001172708"/>
    </source>
</evidence>
<feature type="transmembrane region" description="Helical" evidence="1">
    <location>
        <begin position="53"/>
        <end position="72"/>
    </location>
</feature>
<feature type="transmembrane region" description="Helical" evidence="1">
    <location>
        <begin position="107"/>
        <end position="127"/>
    </location>
</feature>
<proteinExistence type="predicted"/>
<organism evidence="2 3">
    <name type="scientific">Demequina muriae</name>
    <dbReference type="NCBI Taxonomy" id="3051664"/>
    <lineage>
        <taxon>Bacteria</taxon>
        <taxon>Bacillati</taxon>
        <taxon>Actinomycetota</taxon>
        <taxon>Actinomycetes</taxon>
        <taxon>Micrococcales</taxon>
        <taxon>Demequinaceae</taxon>
        <taxon>Demequina</taxon>
    </lineage>
</organism>
<dbReference type="EMBL" id="JAUHQA010000001">
    <property type="protein sequence ID" value="MDN4480682.1"/>
    <property type="molecule type" value="Genomic_DNA"/>
</dbReference>